<keyword evidence="4" id="KW-1185">Reference proteome</keyword>
<evidence type="ECO:0000256" key="2">
    <source>
        <dbReference type="SAM" id="MobiDB-lite"/>
    </source>
</evidence>
<dbReference type="InterPro" id="IPR043129">
    <property type="entry name" value="ATPase_NBD"/>
</dbReference>
<feature type="compositionally biased region" description="Basic and acidic residues" evidence="2">
    <location>
        <begin position="347"/>
        <end position="362"/>
    </location>
</feature>
<dbReference type="GeneID" id="89960099"/>
<dbReference type="PANTHER" id="PTHR11937">
    <property type="entry name" value="ACTIN"/>
    <property type="match status" value="1"/>
</dbReference>
<feature type="compositionally biased region" description="Polar residues" evidence="2">
    <location>
        <begin position="518"/>
        <end position="532"/>
    </location>
</feature>
<feature type="compositionally biased region" description="Polar residues" evidence="2">
    <location>
        <begin position="573"/>
        <end position="593"/>
    </location>
</feature>
<protein>
    <submittedName>
        <fullName evidence="3">Actin-related protein 5</fullName>
    </submittedName>
</protein>
<comment type="similarity">
    <text evidence="1">Belongs to the actin family.</text>
</comment>
<feature type="region of interest" description="Disordered" evidence="2">
    <location>
        <begin position="271"/>
        <end position="297"/>
    </location>
</feature>
<dbReference type="Pfam" id="PF00022">
    <property type="entry name" value="Actin"/>
    <property type="match status" value="2"/>
</dbReference>
<dbReference type="EMBL" id="JAUTXT010000002">
    <property type="protein sequence ID" value="KAK3679223.1"/>
    <property type="molecule type" value="Genomic_DNA"/>
</dbReference>
<feature type="compositionally biased region" description="Polar residues" evidence="2">
    <location>
        <begin position="372"/>
        <end position="382"/>
    </location>
</feature>
<feature type="compositionally biased region" description="Basic and acidic residues" evidence="2">
    <location>
        <begin position="1106"/>
        <end position="1139"/>
    </location>
</feature>
<sequence length="1425" mass="159172">MPFLKRSKSQMVGTVSKANIPQEVPEVQAQVQAPDAIVTALPALPTHHPVDPEAKKDRRASRFERRSSIFGRAKSVDAPRKASTVDRPRTANRISEEEPVMPYRAGFLGVENETIAIQSGGDIYNFPTPSPRLPPQSAKHTMYSASPAAGSSGRATPIGVAFGSPSQMPPTWQRSYTAGHVGVPEHRPALVGRANTSAAPMMQDSIGIPGNIRKKKSGWKTLGGLFGRKAAKPAVPDPFYNVQAQQQPTLSPAAQEFARRAPAAAGVARPLVETPNPSLDGAIRSPNSISSHHSRTPSITRGIARFEARAEADRKSFMPNIEAKMARSPSRLGREHMPTARANPMEVIRDTDTPDQPKDTSISRKPMLKSASRPTQSTTYGNPRTPKLDTDIPDGGMERYSVMFEKLLEPRRQSILERRQSKARKVQKSSFKKELPATPEIEQIGTTASRDVPMGSVPQRSVTSPHLNRVPSLAIRTGSKPDAKPQEAKSVDIYRPRPLTRSKTAPPGVSPVAPNFSRPKTATVTSSDSEATPDSPIYGENSLPPTPTSVATTMAEHDGITVLLHDPMPTVRHQPSGTGTTWDLLTHSNNSNPKAMDLSPASSDNSRAKKPQHISAAYPRIKSPGDLERQIVQVSVARQVSSHIVQLDSILSHHTQCHKHNLTTHRADMPHYTIPIHADSGRNTPRPPPTTTFALADPPYQGQLPTDTTSYHHSTPDTAIIIDNGSSSIRAGWQTDALPRLRFPPLMARYTDRKLNRKLMFIGSEIYFDGTARGQAKSIYEPGTNIVNNWDVQEGCLDYIFMKMGVDGQGAVGGGGGVDRPIVMTEPLANTTYTRKVMSEILYELYNVPAVAYGVDSLFSYDFNGGRTGLVVSSAHMSTHLIPVVDRQPLISQATRLDWGRAQCVEFLTRLLKTKYPGLITSSKVMDTQIEELVREHCYVTQDYRGEATRMLEWSGLEDRDQLVQLPFQEKEVVRKTEEEVRLAEERKRESGRRLQEQAAKMRLDKLIKKEQEMEYLKDVLVRVQDAPTKKSAREMLDEEEFKDEATLDRKIKEMEKTIRKQRNKDVGDLEEEIKEEPTYPLLGIPDEELDEESIKAKRAQRLLKANHDARARAKAEKEAEKARQAEVQRQDDAYRERDFESWVGDRRAERQTVVQRIRDRDRLKADLGNRKSQASQMRMKHIANLASDNPNGKKRRRNDKDDDGFGADDADWGIYREIQAGRNDEDEDDEEEDLGAQLKTIEAQLLQFDPDFTEQSTQEAQRDWTKSLYHAFARGPYAFDQESAKESAQFHLNVERIRVPEVLFQPSIAGVDQAGIVELAEGIMMDRLSGHAARDAMLEDVFVTGGYALFRGFEERLRSELEAVLPYEAQVRVRTARDPVLDAWRGAAGWAGRAESRREFVTRQEWMEKGGEYLREHNLGNVFT</sequence>
<reference evidence="3" key="1">
    <citation type="submission" date="2023-07" db="EMBL/GenBank/DDBJ databases">
        <title>Black Yeasts Isolated from many extreme environments.</title>
        <authorList>
            <person name="Coleine C."/>
            <person name="Stajich J.E."/>
            <person name="Selbmann L."/>
        </authorList>
    </citation>
    <scope>NUCLEOTIDE SEQUENCE</scope>
    <source>
        <strain evidence="3">CCFEE 5485</strain>
    </source>
</reference>
<feature type="region of interest" description="Disordered" evidence="2">
    <location>
        <begin position="567"/>
        <end position="616"/>
    </location>
</feature>
<evidence type="ECO:0000313" key="4">
    <source>
        <dbReference type="Proteomes" id="UP001274830"/>
    </source>
</evidence>
<name>A0AAE1C5U2_9PEZI</name>
<evidence type="ECO:0000313" key="3">
    <source>
        <dbReference type="EMBL" id="KAK3679223.1"/>
    </source>
</evidence>
<dbReference type="FunFam" id="3.90.640.10:FF:000054">
    <property type="entry name" value="Actin-like ATPase domain-containing protein"/>
    <property type="match status" value="1"/>
</dbReference>
<dbReference type="Gene3D" id="3.30.420.40">
    <property type="match status" value="2"/>
</dbReference>
<feature type="region of interest" description="Disordered" evidence="2">
    <location>
        <begin position="1184"/>
        <end position="1209"/>
    </location>
</feature>
<feature type="region of interest" description="Disordered" evidence="2">
    <location>
        <begin position="327"/>
        <end position="396"/>
    </location>
</feature>
<accession>A0AAE1C5U2</accession>
<dbReference type="RefSeq" id="XP_064696616.1">
    <property type="nucleotide sequence ID" value="XM_064835566.1"/>
</dbReference>
<dbReference type="Proteomes" id="UP001274830">
    <property type="component" value="Unassembled WGS sequence"/>
</dbReference>
<evidence type="ECO:0000256" key="1">
    <source>
        <dbReference type="RuleBase" id="RU000487"/>
    </source>
</evidence>
<feature type="region of interest" description="Disordered" evidence="2">
    <location>
        <begin position="445"/>
        <end position="551"/>
    </location>
</feature>
<dbReference type="SMART" id="SM00268">
    <property type="entry name" value="ACTIN"/>
    <property type="match status" value="1"/>
</dbReference>
<feature type="compositionally biased region" description="Polar residues" evidence="2">
    <location>
        <begin position="285"/>
        <end position="297"/>
    </location>
</feature>
<gene>
    <name evidence="3" type="primary">ARP5</name>
    <name evidence="3" type="ORF">LTR78_000784</name>
</gene>
<feature type="region of interest" description="Disordered" evidence="2">
    <location>
        <begin position="43"/>
        <end position="66"/>
    </location>
</feature>
<dbReference type="SUPFAM" id="SSF53067">
    <property type="entry name" value="Actin-like ATPase domain"/>
    <property type="match status" value="2"/>
</dbReference>
<dbReference type="InterPro" id="IPR004000">
    <property type="entry name" value="Actin"/>
</dbReference>
<feature type="compositionally biased region" description="Basic and acidic residues" evidence="2">
    <location>
        <begin position="479"/>
        <end position="495"/>
    </location>
</feature>
<organism evidence="3 4">
    <name type="scientific">Recurvomyces mirabilis</name>
    <dbReference type="NCBI Taxonomy" id="574656"/>
    <lineage>
        <taxon>Eukaryota</taxon>
        <taxon>Fungi</taxon>
        <taxon>Dikarya</taxon>
        <taxon>Ascomycota</taxon>
        <taxon>Pezizomycotina</taxon>
        <taxon>Dothideomycetes</taxon>
        <taxon>Dothideomycetidae</taxon>
        <taxon>Mycosphaerellales</taxon>
        <taxon>Teratosphaeriaceae</taxon>
        <taxon>Recurvomyces</taxon>
    </lineage>
</organism>
<feature type="region of interest" description="Disordered" evidence="2">
    <location>
        <begin position="1103"/>
        <end position="1139"/>
    </location>
</feature>
<proteinExistence type="inferred from homology"/>
<feature type="compositionally biased region" description="Basic and acidic residues" evidence="2">
    <location>
        <begin position="48"/>
        <end position="66"/>
    </location>
</feature>
<comment type="caution">
    <text evidence="3">The sequence shown here is derived from an EMBL/GenBank/DDBJ whole genome shotgun (WGS) entry which is preliminary data.</text>
</comment>